<proteinExistence type="predicted"/>
<dbReference type="SUPFAM" id="SSF69318">
    <property type="entry name" value="Integrin alpha N-terminal domain"/>
    <property type="match status" value="1"/>
</dbReference>
<dbReference type="InterPro" id="IPR040887">
    <property type="entry name" value="AUDH_Cupin"/>
</dbReference>
<gene>
    <name evidence="4" type="ORF">L873DRAFT_1695041</name>
    <name evidence="3" type="ORF">L873DRAFT_1723322</name>
</gene>
<feature type="domain" description="Aldos-2-ulose dehydratase beta-propeller" evidence="2">
    <location>
        <begin position="48"/>
        <end position="222"/>
    </location>
</feature>
<sequence length="669" mass="74510">DLEWAETIITHLDSPVAVVSAEIAGSGRKDIVICYDYGKTFLETNPEGGNISWLENPGRSDDGKVNGAWTSRFVGRWEGMHRLKAGYFTQRSFLEVVGIPIVHGTGDIETPIPVILFQKPEKPFDAIEWRRDIIDDQNFTIIHDAAQKKFGNLNGRDSLFVASREGITWLYYEDNQWKRQHLSSGVRQKPGQNYYGSSCVDVARFRSDPAGYVLTAGPFHGKFSLTKCRTTVTALIKKQTGPNTNTWVEHVLDTFGTPEQLMQNGPVHYVVAADLDGDGDDECLVALFGPSPHQGVYYYKLIDPDNGIFAKWKVTEESAGRIAIGDFNGVGKLDFATIVYNVPGYYEGQNPAVHLHSNLFPELQPSKSGAKIISTIWAGEPLLFLPKPSDTLTHVKAPLIEIAGYRVDLEVLPPKAHMAAGSRTAVKILYGDLLDQSDPSINRRALSVPQYGKDTTRLRPDSIITTNEGVIFLSFTPVSEDGPKKWKNTPDVPVKTLFRSTFGQLKLPADFRFIKVEDLPWGGGFKGVDFWNLTGVEFRFLDKTPLCHLQFWTAGKGVSAGVHNHQDSVFLEVHVSISAGTGDGGMWRVRPGVVVDPEHPNDVAPEDFERLPLADWEEQGGFWDRDCNSNPIHTATSAVSYPWHKWQAGTMDDYLDIWAAVEFNPNLKY</sequence>
<evidence type="ECO:0000313" key="3">
    <source>
        <dbReference type="EMBL" id="RPA89093.1"/>
    </source>
</evidence>
<dbReference type="InterPro" id="IPR028994">
    <property type="entry name" value="Integrin_alpha_N"/>
</dbReference>
<dbReference type="Pfam" id="PF22301">
    <property type="entry name" value="AUDH_beta_propeller"/>
    <property type="match status" value="1"/>
</dbReference>
<protein>
    <submittedName>
        <fullName evidence="4">Uncharacterized protein</fullName>
    </submittedName>
</protein>
<dbReference type="Gene3D" id="2.60.120.990">
    <property type="match status" value="1"/>
</dbReference>
<dbReference type="EMBL" id="ML120416">
    <property type="protein sequence ID" value="RPA96221.1"/>
    <property type="molecule type" value="Genomic_DNA"/>
</dbReference>
<feature type="domain" description="Aldos-2-ulose dehydratase/isomerase (AUDH) Cupin" evidence="1">
    <location>
        <begin position="371"/>
        <end position="664"/>
    </location>
</feature>
<dbReference type="AlphaFoldDB" id="A0A3N4JHQ8"/>
<dbReference type="Proteomes" id="UP000276215">
    <property type="component" value="Unassembled WGS sequence"/>
</dbReference>
<keyword evidence="5" id="KW-1185">Reference proteome</keyword>
<accession>A0A3N4JHQ8</accession>
<dbReference type="Pfam" id="PF18637">
    <property type="entry name" value="AUDH_Cupin"/>
    <property type="match status" value="1"/>
</dbReference>
<dbReference type="OrthoDB" id="5378718at2759"/>
<evidence type="ECO:0000313" key="5">
    <source>
        <dbReference type="Proteomes" id="UP000276215"/>
    </source>
</evidence>
<feature type="non-terminal residue" evidence="4">
    <location>
        <position position="1"/>
    </location>
</feature>
<dbReference type="InterPro" id="IPR054583">
    <property type="entry name" value="Beta-prop_AUDH"/>
</dbReference>
<evidence type="ECO:0000259" key="2">
    <source>
        <dbReference type="Pfam" id="PF22301"/>
    </source>
</evidence>
<dbReference type="EMBL" id="ML120614">
    <property type="protein sequence ID" value="RPA89093.1"/>
    <property type="molecule type" value="Genomic_DNA"/>
</dbReference>
<evidence type="ECO:0000259" key="1">
    <source>
        <dbReference type="Pfam" id="PF18637"/>
    </source>
</evidence>
<organism evidence="4 5">
    <name type="scientific">Choiromyces venosus 120613-1</name>
    <dbReference type="NCBI Taxonomy" id="1336337"/>
    <lineage>
        <taxon>Eukaryota</taxon>
        <taxon>Fungi</taxon>
        <taxon>Dikarya</taxon>
        <taxon>Ascomycota</taxon>
        <taxon>Pezizomycotina</taxon>
        <taxon>Pezizomycetes</taxon>
        <taxon>Pezizales</taxon>
        <taxon>Tuberaceae</taxon>
        <taxon>Choiromyces</taxon>
    </lineage>
</organism>
<evidence type="ECO:0000313" key="4">
    <source>
        <dbReference type="EMBL" id="RPA96221.1"/>
    </source>
</evidence>
<name>A0A3N4JHQ8_9PEZI</name>
<reference evidence="4 5" key="1">
    <citation type="journal article" date="2018" name="Nat. Ecol. Evol.">
        <title>Pezizomycetes genomes reveal the molecular basis of ectomycorrhizal truffle lifestyle.</title>
        <authorList>
            <person name="Murat C."/>
            <person name="Payen T."/>
            <person name="Noel B."/>
            <person name="Kuo A."/>
            <person name="Morin E."/>
            <person name="Chen J."/>
            <person name="Kohler A."/>
            <person name="Krizsan K."/>
            <person name="Balestrini R."/>
            <person name="Da Silva C."/>
            <person name="Montanini B."/>
            <person name="Hainaut M."/>
            <person name="Levati E."/>
            <person name="Barry K.W."/>
            <person name="Belfiori B."/>
            <person name="Cichocki N."/>
            <person name="Clum A."/>
            <person name="Dockter R.B."/>
            <person name="Fauchery L."/>
            <person name="Guy J."/>
            <person name="Iotti M."/>
            <person name="Le Tacon F."/>
            <person name="Lindquist E.A."/>
            <person name="Lipzen A."/>
            <person name="Malagnac F."/>
            <person name="Mello A."/>
            <person name="Molinier V."/>
            <person name="Miyauchi S."/>
            <person name="Poulain J."/>
            <person name="Riccioni C."/>
            <person name="Rubini A."/>
            <person name="Sitrit Y."/>
            <person name="Splivallo R."/>
            <person name="Traeger S."/>
            <person name="Wang M."/>
            <person name="Zifcakova L."/>
            <person name="Wipf D."/>
            <person name="Zambonelli A."/>
            <person name="Paolocci F."/>
            <person name="Nowrousian M."/>
            <person name="Ottonello S."/>
            <person name="Baldrian P."/>
            <person name="Spatafora J.W."/>
            <person name="Henrissat B."/>
            <person name="Nagy L.G."/>
            <person name="Aury J.M."/>
            <person name="Wincker P."/>
            <person name="Grigoriev I.V."/>
            <person name="Bonfante P."/>
            <person name="Martin F.M."/>
        </authorList>
    </citation>
    <scope>NUCLEOTIDE SEQUENCE [LARGE SCALE GENOMIC DNA]</scope>
    <source>
        <strain evidence="4 5">120613-1</strain>
    </source>
</reference>